<comment type="similarity">
    <text evidence="2">Belongs to the bacterial solute-binding protein 8 family.</text>
</comment>
<protein>
    <recommendedName>
        <fullName evidence="3">High-affinity heme uptake system protein IsdE</fullName>
    </recommendedName>
    <alternativeName>
        <fullName evidence="14">Iron-regulated surface determinant protein E</fullName>
    </alternativeName>
    <alternativeName>
        <fullName evidence="13">Staphylococcal iron-regulated protein F</fullName>
    </alternativeName>
</protein>
<name>A0A1M5XWX1_9CLOT</name>
<organism evidence="16 17">
    <name type="scientific">Clostridium collagenovorans DSM 3089</name>
    <dbReference type="NCBI Taxonomy" id="1121306"/>
    <lineage>
        <taxon>Bacteria</taxon>
        <taxon>Bacillati</taxon>
        <taxon>Bacillota</taxon>
        <taxon>Clostridia</taxon>
        <taxon>Eubacteriales</taxon>
        <taxon>Clostridiaceae</taxon>
        <taxon>Clostridium</taxon>
    </lineage>
</organism>
<proteinExistence type="inferred from homology"/>
<dbReference type="RefSeq" id="WP_072832347.1">
    <property type="nucleotide sequence ID" value="NZ_FQXP01000010.1"/>
</dbReference>
<evidence type="ECO:0000256" key="3">
    <source>
        <dbReference type="ARBA" id="ARBA00015862"/>
    </source>
</evidence>
<evidence type="ECO:0000259" key="15">
    <source>
        <dbReference type="PROSITE" id="PS50983"/>
    </source>
</evidence>
<dbReference type="InterPro" id="IPR054828">
    <property type="entry name" value="Vit_B12_bind_prot"/>
</dbReference>
<dbReference type="Pfam" id="PF01497">
    <property type="entry name" value="Peripla_BP_2"/>
    <property type="match status" value="1"/>
</dbReference>
<evidence type="ECO:0000256" key="7">
    <source>
        <dbReference type="ARBA" id="ARBA00022723"/>
    </source>
</evidence>
<keyword evidence="17" id="KW-1185">Reference proteome</keyword>
<dbReference type="NCBIfam" id="NF038402">
    <property type="entry name" value="TroA_like"/>
    <property type="match status" value="1"/>
</dbReference>
<dbReference type="PANTHER" id="PTHR30535:SF36">
    <property type="entry name" value="HIGH-AFFINITY HEME UPTAKE SYSTEM PROTEIN ISDE"/>
    <property type="match status" value="1"/>
</dbReference>
<evidence type="ECO:0000256" key="13">
    <source>
        <dbReference type="ARBA" id="ARBA00031148"/>
    </source>
</evidence>
<keyword evidence="5" id="KW-1003">Cell membrane</keyword>
<dbReference type="InterPro" id="IPR050902">
    <property type="entry name" value="ABC_Transporter_SBP"/>
</dbReference>
<dbReference type="Proteomes" id="UP000184526">
    <property type="component" value="Unassembled WGS sequence"/>
</dbReference>
<keyword evidence="9" id="KW-0408">Iron</keyword>
<dbReference type="GO" id="GO:0020037">
    <property type="term" value="F:heme binding"/>
    <property type="evidence" value="ECO:0007669"/>
    <property type="project" value="InterPro"/>
</dbReference>
<dbReference type="GO" id="GO:0071281">
    <property type="term" value="P:cellular response to iron ion"/>
    <property type="evidence" value="ECO:0007669"/>
    <property type="project" value="TreeGrafter"/>
</dbReference>
<evidence type="ECO:0000256" key="5">
    <source>
        <dbReference type="ARBA" id="ARBA00022475"/>
    </source>
</evidence>
<evidence type="ECO:0000256" key="14">
    <source>
        <dbReference type="ARBA" id="ARBA00031463"/>
    </source>
</evidence>
<dbReference type="PANTHER" id="PTHR30535">
    <property type="entry name" value="VITAMIN B12-BINDING PROTEIN"/>
    <property type="match status" value="1"/>
</dbReference>
<evidence type="ECO:0000256" key="11">
    <source>
        <dbReference type="ARBA" id="ARBA00023139"/>
    </source>
</evidence>
<dbReference type="InterPro" id="IPR002491">
    <property type="entry name" value="ABC_transptr_periplasmic_BD"/>
</dbReference>
<comment type="cofactor">
    <cofactor evidence="1">
        <name>heme b</name>
        <dbReference type="ChEBI" id="CHEBI:60344"/>
    </cofactor>
</comment>
<evidence type="ECO:0000256" key="6">
    <source>
        <dbReference type="ARBA" id="ARBA00022617"/>
    </source>
</evidence>
<dbReference type="GO" id="GO:0046872">
    <property type="term" value="F:metal ion binding"/>
    <property type="evidence" value="ECO:0007669"/>
    <property type="project" value="UniProtKB-KW"/>
</dbReference>
<keyword evidence="4" id="KW-0813">Transport</keyword>
<keyword evidence="7" id="KW-0479">Metal-binding</keyword>
<dbReference type="GO" id="GO:0015886">
    <property type="term" value="P:heme transport"/>
    <property type="evidence" value="ECO:0007669"/>
    <property type="project" value="InterPro"/>
</dbReference>
<keyword evidence="12" id="KW-0449">Lipoprotein</keyword>
<dbReference type="PROSITE" id="PS51257">
    <property type="entry name" value="PROKAR_LIPOPROTEIN"/>
    <property type="match status" value="1"/>
</dbReference>
<keyword evidence="11" id="KW-0564">Palmitate</keyword>
<keyword evidence="6" id="KW-0349">Heme</keyword>
<reference evidence="16 17" key="1">
    <citation type="submission" date="2016-11" db="EMBL/GenBank/DDBJ databases">
        <authorList>
            <person name="Jaros S."/>
            <person name="Januszkiewicz K."/>
            <person name="Wedrychowicz H."/>
        </authorList>
    </citation>
    <scope>NUCLEOTIDE SEQUENCE [LARGE SCALE GENOMIC DNA]</scope>
    <source>
        <strain evidence="16 17">DSM 3089</strain>
    </source>
</reference>
<dbReference type="PROSITE" id="PS50983">
    <property type="entry name" value="FE_B12_PBP"/>
    <property type="match status" value="1"/>
</dbReference>
<dbReference type="InterPro" id="IPR019957">
    <property type="entry name" value="ABC_transptr_haem-bd_IsdE"/>
</dbReference>
<evidence type="ECO:0000313" key="16">
    <source>
        <dbReference type="EMBL" id="SHI04331.1"/>
    </source>
</evidence>
<gene>
    <name evidence="16" type="ORF">SAMN02745196_02496</name>
</gene>
<evidence type="ECO:0000256" key="12">
    <source>
        <dbReference type="ARBA" id="ARBA00023288"/>
    </source>
</evidence>
<evidence type="ECO:0000256" key="9">
    <source>
        <dbReference type="ARBA" id="ARBA00023004"/>
    </source>
</evidence>
<feature type="domain" description="Fe/B12 periplasmic-binding" evidence="15">
    <location>
        <begin position="39"/>
        <end position="294"/>
    </location>
</feature>
<dbReference type="OrthoDB" id="66025at2"/>
<evidence type="ECO:0000256" key="2">
    <source>
        <dbReference type="ARBA" id="ARBA00008814"/>
    </source>
</evidence>
<keyword evidence="10" id="KW-0472">Membrane</keyword>
<evidence type="ECO:0000256" key="8">
    <source>
        <dbReference type="ARBA" id="ARBA00022729"/>
    </source>
</evidence>
<dbReference type="GO" id="GO:0016020">
    <property type="term" value="C:membrane"/>
    <property type="evidence" value="ECO:0007669"/>
    <property type="project" value="InterPro"/>
</dbReference>
<sequence length="300" mass="33073">MKIKSYIAIVITLIISVIATGCGSTSNSTEEGGKEKDSRVVTTSVAVTEIVDALGVKMIGVPTSNYKLPEGTVDAKQVGNPMNPDLEIIKSLKPSVVISVDTLGKDYENMFIQNNIPSEFVSLTSLQGLKDSITNLGKLLNREKESEKILLDISEKEKSISERSSNHDKKDILIIFAAPGSMMLATEKSYIGDLVNIVGANNVVKDNKLPFATYSREEISKLNPDAILVMTHAKPEESEKMVRDKLEKDAEWKDMKAVKENRITYLDSQYFGMSANLKVMESLDKLCDIIYGNEVKNEGN</sequence>
<dbReference type="EMBL" id="FQXP01000010">
    <property type="protein sequence ID" value="SHI04331.1"/>
    <property type="molecule type" value="Genomic_DNA"/>
</dbReference>
<dbReference type="AlphaFoldDB" id="A0A1M5XWX1"/>
<evidence type="ECO:0000256" key="1">
    <source>
        <dbReference type="ARBA" id="ARBA00001970"/>
    </source>
</evidence>
<dbReference type="NCBIfam" id="TIGR03659">
    <property type="entry name" value="IsdE"/>
    <property type="match status" value="1"/>
</dbReference>
<accession>A0A1M5XWX1</accession>
<evidence type="ECO:0000256" key="10">
    <source>
        <dbReference type="ARBA" id="ARBA00023136"/>
    </source>
</evidence>
<evidence type="ECO:0000256" key="4">
    <source>
        <dbReference type="ARBA" id="ARBA00022448"/>
    </source>
</evidence>
<dbReference type="STRING" id="1121306.SAMN02745196_02496"/>
<evidence type="ECO:0000313" key="17">
    <source>
        <dbReference type="Proteomes" id="UP000184526"/>
    </source>
</evidence>
<dbReference type="SUPFAM" id="SSF53807">
    <property type="entry name" value="Helical backbone' metal receptor"/>
    <property type="match status" value="1"/>
</dbReference>
<keyword evidence="8" id="KW-0732">Signal</keyword>
<dbReference type="Gene3D" id="3.40.50.1980">
    <property type="entry name" value="Nitrogenase molybdenum iron protein domain"/>
    <property type="match status" value="2"/>
</dbReference>